<reference evidence="1 2" key="1">
    <citation type="submission" date="2024-02" db="EMBL/GenBank/DDBJ databases">
        <authorList>
            <person name="Chen Y."/>
            <person name="Shah S."/>
            <person name="Dougan E. K."/>
            <person name="Thang M."/>
            <person name="Chan C."/>
        </authorList>
    </citation>
    <scope>NUCLEOTIDE SEQUENCE [LARGE SCALE GENOMIC DNA]</scope>
</reference>
<evidence type="ECO:0008006" key="3">
    <source>
        <dbReference type="Google" id="ProtNLM"/>
    </source>
</evidence>
<accession>A0ABP0LFY7</accession>
<evidence type="ECO:0000313" key="2">
    <source>
        <dbReference type="Proteomes" id="UP001642464"/>
    </source>
</evidence>
<name>A0ABP0LFY7_9DINO</name>
<evidence type="ECO:0000313" key="1">
    <source>
        <dbReference type="EMBL" id="CAK9038085.1"/>
    </source>
</evidence>
<gene>
    <name evidence="1" type="ORF">SCF082_LOCUS22450</name>
</gene>
<sequence length="464" mass="52721">MQCIKLQADAGLIIDEETVPPVFTPEEDQSSEVPNDRLSTIPEESISSEAQALFVEHFSQAPPEETADLRELCEFLVRDMQCQTDIDLPQEEFLNRQEFVFEEFDQHADWNEHSLTYVEQHSHFDACEQTEDKAKVLIDARFVAKWKFVDGVRGIRMRMALRGFREPHGPEEQNYSGTAHRASQKALVSLAACNKHWRFLSADVSKAFLQGASFSEIHQLTGEPEKHLSFTVPAGTARHLRQIPGYEDFNERTECLMCLKPGTGCRDALYWSLLGAVAYTSLTQAWVAVYIVALQRVTHAPQVIHVKRLNSLTRELKRRPQKLVYPTMKATGDLWLFSDASFTKEGDATKGYSMKGSLVLREGILHDGSKRFHLIDATTQSQRLVVRSTFSAELLALTGATDHAFLYLVTFEELIHGPVKPAQLLKMREEGTCYARIMREQMASLAVLQEAPYLEFLCWVEYKA</sequence>
<keyword evidence="2" id="KW-1185">Reference proteome</keyword>
<comment type="caution">
    <text evidence="1">The sequence shown here is derived from an EMBL/GenBank/DDBJ whole genome shotgun (WGS) entry which is preliminary data.</text>
</comment>
<dbReference type="Proteomes" id="UP001642464">
    <property type="component" value="Unassembled WGS sequence"/>
</dbReference>
<dbReference type="EMBL" id="CAXAMM010016113">
    <property type="protein sequence ID" value="CAK9038085.1"/>
    <property type="molecule type" value="Genomic_DNA"/>
</dbReference>
<proteinExistence type="predicted"/>
<organism evidence="1 2">
    <name type="scientific">Durusdinium trenchii</name>
    <dbReference type="NCBI Taxonomy" id="1381693"/>
    <lineage>
        <taxon>Eukaryota</taxon>
        <taxon>Sar</taxon>
        <taxon>Alveolata</taxon>
        <taxon>Dinophyceae</taxon>
        <taxon>Suessiales</taxon>
        <taxon>Symbiodiniaceae</taxon>
        <taxon>Durusdinium</taxon>
    </lineage>
</organism>
<protein>
    <recommendedName>
        <fullName evidence="3">Reverse transcriptase Ty1/copia-type domain-containing protein</fullName>
    </recommendedName>
</protein>